<dbReference type="InterPro" id="IPR009057">
    <property type="entry name" value="Homeodomain-like_sf"/>
</dbReference>
<dbReference type="Proteomes" id="UP000789390">
    <property type="component" value="Unassembled WGS sequence"/>
</dbReference>
<dbReference type="InterPro" id="IPR001356">
    <property type="entry name" value="HD"/>
</dbReference>
<dbReference type="AlphaFoldDB" id="A0A8J2WNA0"/>
<gene>
    <name evidence="9" type="ORF">DGAL_LOCUS14753</name>
</gene>
<evidence type="ECO:0000313" key="9">
    <source>
        <dbReference type="EMBL" id="CAH0111137.1"/>
    </source>
</evidence>
<feature type="domain" description="Homeobox" evidence="8">
    <location>
        <begin position="279"/>
        <end position="339"/>
    </location>
</feature>
<proteinExistence type="predicted"/>
<evidence type="ECO:0000256" key="7">
    <source>
        <dbReference type="SAM" id="MobiDB-lite"/>
    </source>
</evidence>
<dbReference type="SUPFAM" id="SSF46689">
    <property type="entry name" value="Homeodomain-like"/>
    <property type="match status" value="3"/>
</dbReference>
<feature type="domain" description="Homeobox" evidence="8">
    <location>
        <begin position="9"/>
        <end position="69"/>
    </location>
</feature>
<protein>
    <recommendedName>
        <fullName evidence="8">Homeobox domain-containing protein</fullName>
    </recommendedName>
</protein>
<organism evidence="9 10">
    <name type="scientific">Daphnia galeata</name>
    <dbReference type="NCBI Taxonomy" id="27404"/>
    <lineage>
        <taxon>Eukaryota</taxon>
        <taxon>Metazoa</taxon>
        <taxon>Ecdysozoa</taxon>
        <taxon>Arthropoda</taxon>
        <taxon>Crustacea</taxon>
        <taxon>Branchiopoda</taxon>
        <taxon>Diplostraca</taxon>
        <taxon>Cladocera</taxon>
        <taxon>Anomopoda</taxon>
        <taxon>Daphniidae</taxon>
        <taxon>Daphnia</taxon>
    </lineage>
</organism>
<feature type="DNA-binding region" description="Homeobox" evidence="5">
    <location>
        <begin position="11"/>
        <end position="70"/>
    </location>
</feature>
<evidence type="ECO:0000256" key="3">
    <source>
        <dbReference type="ARBA" id="ARBA00023155"/>
    </source>
</evidence>
<dbReference type="InterPro" id="IPR013847">
    <property type="entry name" value="POU"/>
</dbReference>
<feature type="DNA-binding region" description="Homeobox" evidence="5">
    <location>
        <begin position="132"/>
        <end position="191"/>
    </location>
</feature>
<comment type="subcellular location">
    <subcellularLocation>
        <location evidence="1 5 6">Nucleus</location>
    </subcellularLocation>
</comment>
<reference evidence="9" key="1">
    <citation type="submission" date="2021-11" db="EMBL/GenBank/DDBJ databases">
        <authorList>
            <person name="Schell T."/>
        </authorList>
    </citation>
    <scope>NUCLEOTIDE SEQUENCE</scope>
    <source>
        <strain evidence="9">M5</strain>
    </source>
</reference>
<dbReference type="SMART" id="SM00389">
    <property type="entry name" value="HOX"/>
    <property type="match status" value="3"/>
</dbReference>
<dbReference type="CDD" id="cd00086">
    <property type="entry name" value="homeodomain"/>
    <property type="match status" value="3"/>
</dbReference>
<evidence type="ECO:0000256" key="4">
    <source>
        <dbReference type="ARBA" id="ARBA00023242"/>
    </source>
</evidence>
<dbReference type="PANTHER" id="PTHR11636:SF89">
    <property type="entry name" value="POU DOMAIN PROTEIN 2, ISOFORM B-RELATED"/>
    <property type="match status" value="1"/>
</dbReference>
<comment type="caution">
    <text evidence="9">The sequence shown here is derived from an EMBL/GenBank/DDBJ whole genome shotgun (WGS) entry which is preliminary data.</text>
</comment>
<dbReference type="Gene3D" id="1.10.10.60">
    <property type="entry name" value="Homeodomain-like"/>
    <property type="match status" value="3"/>
</dbReference>
<dbReference type="PANTHER" id="PTHR11636">
    <property type="entry name" value="POU DOMAIN"/>
    <property type="match status" value="1"/>
</dbReference>
<keyword evidence="3 5" id="KW-0371">Homeobox</keyword>
<dbReference type="PRINTS" id="PR00028">
    <property type="entry name" value="POUDOMAIN"/>
</dbReference>
<evidence type="ECO:0000259" key="8">
    <source>
        <dbReference type="PROSITE" id="PS50071"/>
    </source>
</evidence>
<sequence length="907" mass="102641">MADCTKEYQKRSKKRSWIKGSAKSTLEKHFDMERKPSSQTIAKLANSLRMKKKAVHIWFCNRRQKEKNIKPLTASNTPVTSTSQIPAEIQDSVDSVTPNNLSAPVQSTESGGIDIETPMESSVQDSILSSDTHNKRKFMEESLKNVLEKHFSKDPKPSTEVIASLADSLRLKRKTVTAWFARRRHKEKINTKRLLKTSTLLRKTRLSASRISTNEEIVDKTAKTNTKVVDDNNLPVVELTELEVLKLPSLVDNVDINELSQMECSLESSQQDSTESPISLPTKKRTVIEEANKEALEKHFHKEAKPSLEVITLLADSLQMKADVVRYWFANRRQKEKLKKPIVKSKRSDKTIHNAASPFSVSSQIADETTEATNNTDLVSSASGNSSSTVVQLEDVDLIPIADLIYMSQIVSSSLPDSTLPSDTASTICRRSEGAFRNGRPWSPISGRRPLTESNQMEVIEQIPETPRELKKKVRFAERLIKRSMKIGNHNSLDVYAIPLIKSTESSSTFERFSFGNANERVEHRTVLVLGASGSCQAKFINGLINFIFDVEQNDDYRFQLINEEETVHTNCIKVYDVHHSGGFRVPFSLTIIAAPSYDVNTNDSQLFRDQNLAKMLLGLFENNRGIHELDMICNVVTETVFNQSFMSIFGKDIAGSITNWQSFNCLGDTCSWQEVIQRFLVALSDKNVKSLSLTKLVLEERKQMEAMTNGLDSLVKISQGKKKETDKAKRMIISCESQIQSTEDEGCFVFEMKKKMQLQPGECAYNCNSCYVTCHDSFVKEENEQSDVYESTIAGFCSICPNRCNLNMHSNQPYRWECVRKETRISSSEIRTSQRNDAEMKWKDIKSKGRDLIMGLEKDLAENGKAMLEHFVATWRCIQRLNKIALNGNSFLTQKYSMSSTMPNSN</sequence>
<dbReference type="GO" id="GO:0000978">
    <property type="term" value="F:RNA polymerase II cis-regulatory region sequence-specific DNA binding"/>
    <property type="evidence" value="ECO:0007669"/>
    <property type="project" value="TreeGrafter"/>
</dbReference>
<dbReference type="GO" id="GO:0005634">
    <property type="term" value="C:nucleus"/>
    <property type="evidence" value="ECO:0007669"/>
    <property type="project" value="UniProtKB-SubCell"/>
</dbReference>
<dbReference type="InterPro" id="IPR050255">
    <property type="entry name" value="POU_domain_TF"/>
</dbReference>
<dbReference type="OrthoDB" id="6346949at2759"/>
<dbReference type="GO" id="GO:0000981">
    <property type="term" value="F:DNA-binding transcription factor activity, RNA polymerase II-specific"/>
    <property type="evidence" value="ECO:0007669"/>
    <property type="project" value="TreeGrafter"/>
</dbReference>
<feature type="compositionally biased region" description="Basic and acidic residues" evidence="7">
    <location>
        <begin position="1"/>
        <end position="10"/>
    </location>
</feature>
<keyword evidence="2 5" id="KW-0238">DNA-binding</keyword>
<feature type="domain" description="Homeobox" evidence="8">
    <location>
        <begin position="130"/>
        <end position="190"/>
    </location>
</feature>
<evidence type="ECO:0000313" key="10">
    <source>
        <dbReference type="Proteomes" id="UP000789390"/>
    </source>
</evidence>
<evidence type="ECO:0000256" key="6">
    <source>
        <dbReference type="RuleBase" id="RU000682"/>
    </source>
</evidence>
<feature type="region of interest" description="Disordered" evidence="7">
    <location>
        <begin position="1"/>
        <end position="20"/>
    </location>
</feature>
<feature type="DNA-binding region" description="Homeobox" evidence="5">
    <location>
        <begin position="281"/>
        <end position="340"/>
    </location>
</feature>
<keyword evidence="4 5" id="KW-0539">Nucleus</keyword>
<keyword evidence="10" id="KW-1185">Reference proteome</keyword>
<dbReference type="Pfam" id="PF00046">
    <property type="entry name" value="Homeodomain"/>
    <property type="match status" value="3"/>
</dbReference>
<dbReference type="PROSITE" id="PS50071">
    <property type="entry name" value="HOMEOBOX_2"/>
    <property type="match status" value="3"/>
</dbReference>
<evidence type="ECO:0000256" key="2">
    <source>
        <dbReference type="ARBA" id="ARBA00023125"/>
    </source>
</evidence>
<dbReference type="EMBL" id="CAKKLH010000310">
    <property type="protein sequence ID" value="CAH0111137.1"/>
    <property type="molecule type" value="Genomic_DNA"/>
</dbReference>
<evidence type="ECO:0000256" key="5">
    <source>
        <dbReference type="PROSITE-ProRule" id="PRU00108"/>
    </source>
</evidence>
<evidence type="ECO:0000256" key="1">
    <source>
        <dbReference type="ARBA" id="ARBA00004123"/>
    </source>
</evidence>
<name>A0A8J2WNA0_9CRUS</name>
<accession>A0A8J2WNA0</accession>